<accession>A0ABU9B749</accession>
<comment type="caution">
    <text evidence="2">The sequence shown here is derived from an EMBL/GenBank/DDBJ whole genome shotgun (WGS) entry which is preliminary data.</text>
</comment>
<name>A0ABU9B749_9BURK</name>
<dbReference type="Proteomes" id="UP001368500">
    <property type="component" value="Unassembled WGS sequence"/>
</dbReference>
<organism evidence="2 3">
    <name type="scientific">Pseudaquabacterium rugosum</name>
    <dbReference type="NCBI Taxonomy" id="2984194"/>
    <lineage>
        <taxon>Bacteria</taxon>
        <taxon>Pseudomonadati</taxon>
        <taxon>Pseudomonadota</taxon>
        <taxon>Betaproteobacteria</taxon>
        <taxon>Burkholderiales</taxon>
        <taxon>Sphaerotilaceae</taxon>
        <taxon>Pseudaquabacterium</taxon>
    </lineage>
</organism>
<protein>
    <submittedName>
        <fullName evidence="2">Crosslink repair DNA glycosylase YcaQ family protein</fullName>
    </submittedName>
</protein>
<feature type="region of interest" description="Disordered" evidence="1">
    <location>
        <begin position="368"/>
        <end position="392"/>
    </location>
</feature>
<dbReference type="InterPro" id="IPR009351">
    <property type="entry name" value="AlkZ-like"/>
</dbReference>
<gene>
    <name evidence="2" type="ORF">AACH11_07020</name>
</gene>
<dbReference type="EMBL" id="JBBUTF010000005">
    <property type="protein sequence ID" value="MEK8025707.1"/>
    <property type="molecule type" value="Genomic_DNA"/>
</dbReference>
<proteinExistence type="predicted"/>
<sequence length="392" mass="42938">MTLGLDDLRRHAVARSLFAPTTLSRALARLGFVQADPIRAPARAQDLTLRHRVRGYRAGDLERRYGQLAVEEDFFVNYGFVRPDLQAWMHPRTPRSGWNAEQTRQADAVLDVVRDLGEAHPARVDAALAQGRVSSPFGGAVRASTRWLDSLHLRGQLRVVRRESGVRVYALREPWPPAADPQAALDGLLDAIVALYAPVPAASLVQLSALLRSGVPQWDGLRAAALARARARLARARVDGLDWYWPVGEDPRAARHRPDDAVRLLAPFDPVVWDRRRFERFWGWAYRFEAYTPPARRRLGYYALPLLWQGQVIGWGNAAVREGRLVVEPGYVAGRPPASAAFRAALDEEIERLRVFVGAQSAGGGVGDAPAAGMDGPPAGVPSSAGGATAAR</sequence>
<dbReference type="PANTHER" id="PTHR30528:SF0">
    <property type="entry name" value="CYTOPLASMIC PROTEIN"/>
    <property type="match status" value="1"/>
</dbReference>
<dbReference type="Pfam" id="PF06224">
    <property type="entry name" value="AlkZ-like"/>
    <property type="match status" value="1"/>
</dbReference>
<dbReference type="PANTHER" id="PTHR30528">
    <property type="entry name" value="CYTOPLASMIC PROTEIN"/>
    <property type="match status" value="1"/>
</dbReference>
<evidence type="ECO:0000256" key="1">
    <source>
        <dbReference type="SAM" id="MobiDB-lite"/>
    </source>
</evidence>
<reference evidence="2 3" key="1">
    <citation type="submission" date="2024-04" db="EMBL/GenBank/DDBJ databases">
        <title>Novel species of the genus Ideonella isolated from streams.</title>
        <authorList>
            <person name="Lu H."/>
        </authorList>
    </citation>
    <scope>NUCLEOTIDE SEQUENCE [LARGE SCALE GENOMIC DNA]</scope>
    <source>
        <strain evidence="2 3">BYS139W</strain>
    </source>
</reference>
<keyword evidence="3" id="KW-1185">Reference proteome</keyword>
<evidence type="ECO:0000313" key="3">
    <source>
        <dbReference type="Proteomes" id="UP001368500"/>
    </source>
</evidence>
<evidence type="ECO:0000313" key="2">
    <source>
        <dbReference type="EMBL" id="MEK8025707.1"/>
    </source>
</evidence>
<dbReference type="RefSeq" id="WP_341373482.1">
    <property type="nucleotide sequence ID" value="NZ_JBBUTF010000005.1"/>
</dbReference>